<evidence type="ECO:0000256" key="2">
    <source>
        <dbReference type="ARBA" id="ARBA00023125"/>
    </source>
</evidence>
<dbReference type="InterPro" id="IPR036390">
    <property type="entry name" value="WH_DNA-bd_sf"/>
</dbReference>
<dbReference type="Gene3D" id="1.20.120.530">
    <property type="entry name" value="GntR ligand-binding domain-like"/>
    <property type="match status" value="1"/>
</dbReference>
<dbReference type="PROSITE" id="PS50949">
    <property type="entry name" value="HTH_GNTR"/>
    <property type="match status" value="1"/>
</dbReference>
<evidence type="ECO:0000256" key="3">
    <source>
        <dbReference type="ARBA" id="ARBA00023163"/>
    </source>
</evidence>
<name>A0ABZ1HY62_9PSEU</name>
<dbReference type="InterPro" id="IPR008920">
    <property type="entry name" value="TF_FadR/GntR_C"/>
</dbReference>
<dbReference type="SMART" id="SM00345">
    <property type="entry name" value="HTH_GNTR"/>
    <property type="match status" value="1"/>
</dbReference>
<dbReference type="SUPFAM" id="SSF46785">
    <property type="entry name" value="Winged helix' DNA-binding domain"/>
    <property type="match status" value="1"/>
</dbReference>
<dbReference type="PANTHER" id="PTHR43537:SF24">
    <property type="entry name" value="GLUCONATE OPERON TRANSCRIPTIONAL REPRESSOR"/>
    <property type="match status" value="1"/>
</dbReference>
<gene>
    <name evidence="5" type="ORF">VSH64_25930</name>
</gene>
<keyword evidence="2" id="KW-0238">DNA-binding</keyword>
<evidence type="ECO:0000259" key="4">
    <source>
        <dbReference type="PROSITE" id="PS50949"/>
    </source>
</evidence>
<feature type="domain" description="HTH gntR-type" evidence="4">
    <location>
        <begin position="10"/>
        <end position="77"/>
    </location>
</feature>
<evidence type="ECO:0000313" key="5">
    <source>
        <dbReference type="EMBL" id="WSE26318.1"/>
    </source>
</evidence>
<keyword evidence="1" id="KW-0805">Transcription regulation</keyword>
<evidence type="ECO:0000313" key="6">
    <source>
        <dbReference type="Proteomes" id="UP001330812"/>
    </source>
</evidence>
<dbReference type="Proteomes" id="UP001330812">
    <property type="component" value="Chromosome"/>
</dbReference>
<keyword evidence="6" id="KW-1185">Reference proteome</keyword>
<organism evidence="5 6">
    <name type="scientific">Amycolatopsis rhabdoformis</name>
    <dbReference type="NCBI Taxonomy" id="1448059"/>
    <lineage>
        <taxon>Bacteria</taxon>
        <taxon>Bacillati</taxon>
        <taxon>Actinomycetota</taxon>
        <taxon>Actinomycetes</taxon>
        <taxon>Pseudonocardiales</taxon>
        <taxon>Pseudonocardiaceae</taxon>
        <taxon>Amycolatopsis</taxon>
    </lineage>
</organism>
<dbReference type="InterPro" id="IPR011711">
    <property type="entry name" value="GntR_C"/>
</dbReference>
<accession>A0ABZ1HY62</accession>
<protein>
    <submittedName>
        <fullName evidence="5">GntR family transcriptional regulator</fullName>
    </submittedName>
</protein>
<evidence type="ECO:0000256" key="1">
    <source>
        <dbReference type="ARBA" id="ARBA00023015"/>
    </source>
</evidence>
<dbReference type="EMBL" id="CP142149">
    <property type="protein sequence ID" value="WSE26318.1"/>
    <property type="molecule type" value="Genomic_DNA"/>
</dbReference>
<dbReference type="CDD" id="cd07377">
    <property type="entry name" value="WHTH_GntR"/>
    <property type="match status" value="1"/>
</dbReference>
<dbReference type="SUPFAM" id="SSF48008">
    <property type="entry name" value="GntR ligand-binding domain-like"/>
    <property type="match status" value="1"/>
</dbReference>
<dbReference type="SMART" id="SM00895">
    <property type="entry name" value="FCD"/>
    <property type="match status" value="1"/>
</dbReference>
<reference evidence="5 6" key="1">
    <citation type="journal article" date="2015" name="Int. J. Syst. Evol. Microbiol.">
        <title>Amycolatopsis rhabdoformis sp. nov., an actinomycete isolated from a tropical forest soil.</title>
        <authorList>
            <person name="Souza W.R."/>
            <person name="Silva R.E."/>
            <person name="Goodfellow M."/>
            <person name="Busarakam K."/>
            <person name="Figueiro F.S."/>
            <person name="Ferreira D."/>
            <person name="Rodrigues-Filho E."/>
            <person name="Moraes L.A.B."/>
            <person name="Zucchi T.D."/>
        </authorList>
    </citation>
    <scope>NUCLEOTIDE SEQUENCE [LARGE SCALE GENOMIC DNA]</scope>
    <source>
        <strain evidence="5 6">NCIMB 14900</strain>
    </source>
</reference>
<dbReference type="Gene3D" id="1.10.10.10">
    <property type="entry name" value="Winged helix-like DNA-binding domain superfamily/Winged helix DNA-binding domain"/>
    <property type="match status" value="1"/>
</dbReference>
<dbReference type="PANTHER" id="PTHR43537">
    <property type="entry name" value="TRANSCRIPTIONAL REGULATOR, GNTR FAMILY"/>
    <property type="match status" value="1"/>
</dbReference>
<dbReference type="InterPro" id="IPR036388">
    <property type="entry name" value="WH-like_DNA-bd_sf"/>
</dbReference>
<dbReference type="PRINTS" id="PR00035">
    <property type="entry name" value="HTHGNTR"/>
</dbReference>
<dbReference type="RefSeq" id="WP_326565286.1">
    <property type="nucleotide sequence ID" value="NZ_CP142149.1"/>
</dbReference>
<dbReference type="InterPro" id="IPR000524">
    <property type="entry name" value="Tscrpt_reg_HTH_GntR"/>
</dbReference>
<dbReference type="Pfam" id="PF00392">
    <property type="entry name" value="GntR"/>
    <property type="match status" value="1"/>
</dbReference>
<proteinExistence type="predicted"/>
<dbReference type="Pfam" id="PF07729">
    <property type="entry name" value="FCD"/>
    <property type="match status" value="1"/>
</dbReference>
<sequence length="237" mass="25999">MSDAAELSEDYLGQQAYQALRRALRDGGISPGRFYSEAEFAELLGVSRTPVREALKALERDGVVVAARRRGYRIREFTEAEVDEIAALREQLEILVARSLTAQQTPEGLARLADILRRQDEGNPDETMFALDEEFHLTAAELAGLPRTRKILEGLRSVMAAVTAGVAVPHEESKHRISEHHAILAGIAAGDAEEAVRLMREHVRASDKTFRDAIRAAAAAGPIIKPLNWKRATSPSA</sequence>
<keyword evidence="3" id="KW-0804">Transcription</keyword>